<proteinExistence type="predicted"/>
<organism evidence="5">
    <name type="scientific">hydrothermal vent metagenome</name>
    <dbReference type="NCBI Taxonomy" id="652676"/>
    <lineage>
        <taxon>unclassified sequences</taxon>
        <taxon>metagenomes</taxon>
        <taxon>ecological metagenomes</taxon>
    </lineage>
</organism>
<feature type="domain" description="HTH cro/C1-type" evidence="4">
    <location>
        <begin position="14"/>
        <end position="68"/>
    </location>
</feature>
<dbReference type="SUPFAM" id="SSF47413">
    <property type="entry name" value="lambda repressor-like DNA-binding domains"/>
    <property type="match status" value="1"/>
</dbReference>
<dbReference type="InterPro" id="IPR010982">
    <property type="entry name" value="Lambda_DNA-bd_dom_sf"/>
</dbReference>
<dbReference type="InterPro" id="IPR050807">
    <property type="entry name" value="TransReg_Diox_bact_type"/>
</dbReference>
<dbReference type="EMBL" id="UOFV01000179">
    <property type="protein sequence ID" value="VAW99523.1"/>
    <property type="molecule type" value="Genomic_DNA"/>
</dbReference>
<gene>
    <name evidence="5" type="ORF">MNBD_GAMMA19-695</name>
</gene>
<evidence type="ECO:0000259" key="4">
    <source>
        <dbReference type="PROSITE" id="PS50943"/>
    </source>
</evidence>
<dbReference type="PROSITE" id="PS50943">
    <property type="entry name" value="HTH_CROC1"/>
    <property type="match status" value="1"/>
</dbReference>
<dbReference type="Gene3D" id="1.10.260.40">
    <property type="entry name" value="lambda repressor-like DNA-binding domains"/>
    <property type="match status" value="1"/>
</dbReference>
<reference evidence="5" key="1">
    <citation type="submission" date="2018-06" db="EMBL/GenBank/DDBJ databases">
        <authorList>
            <person name="Zhirakovskaya E."/>
        </authorList>
    </citation>
    <scope>NUCLEOTIDE SEQUENCE</scope>
</reference>
<keyword evidence="2" id="KW-0238">DNA-binding</keyword>
<dbReference type="PANTHER" id="PTHR46797">
    <property type="entry name" value="HTH-TYPE TRANSCRIPTIONAL REGULATOR"/>
    <property type="match status" value="1"/>
</dbReference>
<sequence length="77" mass="8640">MNEEKVLAEFGKTVQKARNDKGWSQEKLAEYSALDRTYVSSVERGQRNISLINIYKLATALEMNPGSLLQMNGGCDE</sequence>
<dbReference type="SMART" id="SM00530">
    <property type="entry name" value="HTH_XRE"/>
    <property type="match status" value="1"/>
</dbReference>
<dbReference type="CDD" id="cd00093">
    <property type="entry name" value="HTH_XRE"/>
    <property type="match status" value="1"/>
</dbReference>
<dbReference type="GO" id="GO:0003700">
    <property type="term" value="F:DNA-binding transcription factor activity"/>
    <property type="evidence" value="ECO:0007669"/>
    <property type="project" value="TreeGrafter"/>
</dbReference>
<evidence type="ECO:0000256" key="2">
    <source>
        <dbReference type="ARBA" id="ARBA00023125"/>
    </source>
</evidence>
<name>A0A3B1AI08_9ZZZZ</name>
<keyword evidence="1" id="KW-0805">Transcription regulation</keyword>
<dbReference type="PANTHER" id="PTHR46797:SF23">
    <property type="entry name" value="HTH-TYPE TRANSCRIPTIONAL REGULATOR SUTR"/>
    <property type="match status" value="1"/>
</dbReference>
<protein>
    <recommendedName>
        <fullName evidence="4">HTH cro/C1-type domain-containing protein</fullName>
    </recommendedName>
</protein>
<evidence type="ECO:0000256" key="1">
    <source>
        <dbReference type="ARBA" id="ARBA00023015"/>
    </source>
</evidence>
<evidence type="ECO:0000256" key="3">
    <source>
        <dbReference type="ARBA" id="ARBA00023163"/>
    </source>
</evidence>
<accession>A0A3B1AI08</accession>
<keyword evidence="3" id="KW-0804">Transcription</keyword>
<dbReference type="GO" id="GO:0005829">
    <property type="term" value="C:cytosol"/>
    <property type="evidence" value="ECO:0007669"/>
    <property type="project" value="TreeGrafter"/>
</dbReference>
<evidence type="ECO:0000313" key="5">
    <source>
        <dbReference type="EMBL" id="VAW99523.1"/>
    </source>
</evidence>
<dbReference type="AlphaFoldDB" id="A0A3B1AI08"/>
<dbReference type="InterPro" id="IPR001387">
    <property type="entry name" value="Cro/C1-type_HTH"/>
</dbReference>
<dbReference type="GO" id="GO:0003677">
    <property type="term" value="F:DNA binding"/>
    <property type="evidence" value="ECO:0007669"/>
    <property type="project" value="UniProtKB-KW"/>
</dbReference>
<dbReference type="Pfam" id="PF01381">
    <property type="entry name" value="HTH_3"/>
    <property type="match status" value="1"/>
</dbReference>